<dbReference type="PANTHER" id="PTHR36688:SF1">
    <property type="entry name" value="ENDONUCLEASE_EXONUCLEASE_PHOSPHATASE DOMAIN-CONTAINING PROTEIN"/>
    <property type="match status" value="1"/>
</dbReference>
<dbReference type="EMBL" id="BGPR01001435">
    <property type="protein sequence ID" value="GBM53848.1"/>
    <property type="molecule type" value="Genomic_DNA"/>
</dbReference>
<dbReference type="InterPro" id="IPR052560">
    <property type="entry name" value="RdDP_mobile_element"/>
</dbReference>
<keyword evidence="3" id="KW-1185">Reference proteome</keyword>
<evidence type="ECO:0000313" key="2">
    <source>
        <dbReference type="EMBL" id="GBM53848.1"/>
    </source>
</evidence>
<feature type="domain" description="Reverse transcriptase" evidence="1">
    <location>
        <begin position="198"/>
        <end position="442"/>
    </location>
</feature>
<dbReference type="InterPro" id="IPR000477">
    <property type="entry name" value="RT_dom"/>
</dbReference>
<evidence type="ECO:0000259" key="1">
    <source>
        <dbReference type="PROSITE" id="PS50878"/>
    </source>
</evidence>
<dbReference type="Pfam" id="PF00078">
    <property type="entry name" value="RVT_1"/>
    <property type="match status" value="1"/>
</dbReference>
<accession>A0A4Y2GMY7</accession>
<dbReference type="Gene3D" id="1.10.10.10">
    <property type="entry name" value="Winged helix-like DNA-binding domain superfamily/Winged helix DNA-binding domain"/>
    <property type="match status" value="1"/>
</dbReference>
<keyword evidence="2" id="KW-0548">Nucleotidyltransferase</keyword>
<keyword evidence="2" id="KW-0808">Transferase</keyword>
<sequence>MARSRKETTISIRKLIIFHHSSGKEVRNVSKLVNLYHSTEQYVIKRFKEENRIENKYVSAELPDPIADPTLFQIITRCMIHGPSGTLNSNLPCMREVYFHKKEYVLKNELVIANSLRKQFEPNNNPIPTVSEKVKEAVENFFNTPHINNPSPVTASVVIDFIKTLKPNKSSGLDQISNRMLKNLPLKFILYLTFLMNVLMQNCYFPNCWKTAVVLPIPKPNYDLSLPQNYRPISLLSCLSQVFESVLLKRLNQFLDDNNIIISEQFGFRENLSTNHQFVRATELIHDGFEKSKTTGELFLDVAKTFDKIWYDGLFLKLIRLCVSAQLIKIFLSHLTSRNFQVRVNHIISSPHPILGGCGEGSLISPTLFDIYVNDIPNTYSCHLAIFADDTVILTQHKNPYTVIKHLQHYVSQLQLWLVDWKIKVNPNINVRASCLPGNIHS</sequence>
<dbReference type="SUPFAM" id="SSF56672">
    <property type="entry name" value="DNA/RNA polymerases"/>
    <property type="match status" value="1"/>
</dbReference>
<dbReference type="InterPro" id="IPR036388">
    <property type="entry name" value="WH-like_DNA-bd_sf"/>
</dbReference>
<dbReference type="PROSITE" id="PS50878">
    <property type="entry name" value="RT_POL"/>
    <property type="match status" value="1"/>
</dbReference>
<organism evidence="2 3">
    <name type="scientific">Araneus ventricosus</name>
    <name type="common">Orbweaver spider</name>
    <name type="synonym">Epeira ventricosa</name>
    <dbReference type="NCBI Taxonomy" id="182803"/>
    <lineage>
        <taxon>Eukaryota</taxon>
        <taxon>Metazoa</taxon>
        <taxon>Ecdysozoa</taxon>
        <taxon>Arthropoda</taxon>
        <taxon>Chelicerata</taxon>
        <taxon>Arachnida</taxon>
        <taxon>Araneae</taxon>
        <taxon>Araneomorphae</taxon>
        <taxon>Entelegynae</taxon>
        <taxon>Araneoidea</taxon>
        <taxon>Araneidae</taxon>
        <taxon>Araneus</taxon>
    </lineage>
</organism>
<reference evidence="2 3" key="1">
    <citation type="journal article" date="2019" name="Sci. Rep.">
        <title>Orb-weaving spider Araneus ventricosus genome elucidates the spidroin gene catalogue.</title>
        <authorList>
            <person name="Kono N."/>
            <person name="Nakamura H."/>
            <person name="Ohtoshi R."/>
            <person name="Moran D.A.P."/>
            <person name="Shinohara A."/>
            <person name="Yoshida Y."/>
            <person name="Fujiwara M."/>
            <person name="Mori M."/>
            <person name="Tomita M."/>
            <person name="Arakawa K."/>
        </authorList>
    </citation>
    <scope>NUCLEOTIDE SEQUENCE [LARGE SCALE GENOMIC DNA]</scope>
</reference>
<proteinExistence type="predicted"/>
<protein>
    <submittedName>
        <fullName evidence="2">Putative RNA-directed DNA polymerase from transposon BS</fullName>
    </submittedName>
</protein>
<dbReference type="CDD" id="cd01650">
    <property type="entry name" value="RT_nLTR_like"/>
    <property type="match status" value="1"/>
</dbReference>
<dbReference type="AlphaFoldDB" id="A0A4Y2GMY7"/>
<dbReference type="Proteomes" id="UP000499080">
    <property type="component" value="Unassembled WGS sequence"/>
</dbReference>
<name>A0A4Y2GMY7_ARAVE</name>
<dbReference type="GO" id="GO:0003964">
    <property type="term" value="F:RNA-directed DNA polymerase activity"/>
    <property type="evidence" value="ECO:0007669"/>
    <property type="project" value="UniProtKB-KW"/>
</dbReference>
<gene>
    <name evidence="2" type="primary">RTase_328</name>
    <name evidence="2" type="ORF">AVEN_261234_1</name>
</gene>
<comment type="caution">
    <text evidence="2">The sequence shown here is derived from an EMBL/GenBank/DDBJ whole genome shotgun (WGS) entry which is preliminary data.</text>
</comment>
<keyword evidence="2" id="KW-0695">RNA-directed DNA polymerase</keyword>
<dbReference type="OrthoDB" id="6509363at2759"/>
<dbReference type="PANTHER" id="PTHR36688">
    <property type="entry name" value="ENDO/EXONUCLEASE/PHOSPHATASE DOMAIN-CONTAINING PROTEIN"/>
    <property type="match status" value="1"/>
</dbReference>
<evidence type="ECO:0000313" key="3">
    <source>
        <dbReference type="Proteomes" id="UP000499080"/>
    </source>
</evidence>
<dbReference type="InterPro" id="IPR043502">
    <property type="entry name" value="DNA/RNA_pol_sf"/>
</dbReference>